<reference evidence="2" key="1">
    <citation type="submission" date="2019-08" db="EMBL/GenBank/DDBJ databases">
        <authorList>
            <person name="Kucharzyk K."/>
            <person name="Murdoch R.W."/>
            <person name="Higgins S."/>
            <person name="Loffler F."/>
        </authorList>
    </citation>
    <scope>NUCLEOTIDE SEQUENCE</scope>
</reference>
<evidence type="ECO:0000313" key="2">
    <source>
        <dbReference type="EMBL" id="MPL92901.1"/>
    </source>
</evidence>
<evidence type="ECO:0000256" key="1">
    <source>
        <dbReference type="SAM" id="MobiDB-lite"/>
    </source>
</evidence>
<comment type="caution">
    <text evidence="2">The sequence shown here is derived from an EMBL/GenBank/DDBJ whole genome shotgun (WGS) entry which is preliminary data.</text>
</comment>
<name>A0A644VNG1_9ZZZZ</name>
<organism evidence="2">
    <name type="scientific">bioreactor metagenome</name>
    <dbReference type="NCBI Taxonomy" id="1076179"/>
    <lineage>
        <taxon>unclassified sequences</taxon>
        <taxon>metagenomes</taxon>
        <taxon>ecological metagenomes</taxon>
    </lineage>
</organism>
<accession>A0A644VNG1</accession>
<proteinExistence type="predicted"/>
<sequence length="178" mass="19809">MDHPANARVTTSTSFQRRFGAKAAPEHWQHHSRTSAHQRMHHRNSAAPAARCPPVGQPGDSAPSGLRKRANLPYSCQISGKVPARLAAIAKISFPSAQDCFRFRHHCGAPGIAASPSLPIINRSCRTGPPRAASRCRAEIRAWLRNNERHHSFPKQDQFRRHSGTIRPDRLCTNHLQT</sequence>
<dbReference type="EMBL" id="VSSQ01000374">
    <property type="protein sequence ID" value="MPL92901.1"/>
    <property type="molecule type" value="Genomic_DNA"/>
</dbReference>
<feature type="region of interest" description="Disordered" evidence="1">
    <location>
        <begin position="1"/>
        <end position="66"/>
    </location>
</feature>
<protein>
    <submittedName>
        <fullName evidence="2">Uncharacterized protein</fullName>
    </submittedName>
</protein>
<dbReference type="AlphaFoldDB" id="A0A644VNG1"/>
<gene>
    <name evidence="2" type="ORF">SDC9_39025</name>
</gene>
<feature type="compositionally biased region" description="Basic residues" evidence="1">
    <location>
        <begin position="30"/>
        <end position="44"/>
    </location>
</feature>